<comment type="caution">
    <text evidence="3">The sequence shown here is derived from an EMBL/GenBank/DDBJ whole genome shotgun (WGS) entry which is preliminary data.</text>
</comment>
<feature type="transmembrane region" description="Helical" evidence="1">
    <location>
        <begin position="37"/>
        <end position="57"/>
    </location>
</feature>
<evidence type="ECO:0000313" key="3">
    <source>
        <dbReference type="EMBL" id="TBN57353.1"/>
    </source>
</evidence>
<dbReference type="Pfam" id="PF02517">
    <property type="entry name" value="Rce1-like"/>
    <property type="match status" value="1"/>
</dbReference>
<evidence type="ECO:0000256" key="1">
    <source>
        <dbReference type="SAM" id="Phobius"/>
    </source>
</evidence>
<feature type="transmembrane region" description="Helical" evidence="1">
    <location>
        <begin position="194"/>
        <end position="213"/>
    </location>
</feature>
<keyword evidence="3" id="KW-0378">Hydrolase</keyword>
<keyword evidence="4" id="KW-1185">Reference proteome</keyword>
<dbReference type="EMBL" id="SISG01000001">
    <property type="protein sequence ID" value="TBN57353.1"/>
    <property type="molecule type" value="Genomic_DNA"/>
</dbReference>
<sequence>MLQTGAIDDANRLREPRSIEKVSSPEIPGRSRLTAEILIVLGLSLGASALYSIVAIVNRLTRDESLGAQTATINNSLSPRPTFDLIYQVMGVFFDLMPVALVGFLLWRATRPHLGALGLSFEKPWRDALLGLGLAAAIGIPGIGVYLGGRALGITVNVVPTALDTYWWTIPVLLLSALRAGITEEVIAIGYLYARLAQFGWGRWQIIVASALLRGSYHLYQGIGSFVGNVAMGIAFGWLYTRYGRLLPLVIAHFALDAAIFIGYPWIAGLLPQVFGNGAS</sequence>
<proteinExistence type="predicted"/>
<feature type="transmembrane region" description="Helical" evidence="1">
    <location>
        <begin position="219"/>
        <end position="239"/>
    </location>
</feature>
<feature type="transmembrane region" description="Helical" evidence="1">
    <location>
        <begin position="246"/>
        <end position="267"/>
    </location>
</feature>
<dbReference type="AlphaFoldDB" id="A0A4Q9GX85"/>
<keyword evidence="1" id="KW-0812">Transmembrane</keyword>
<keyword evidence="1" id="KW-0472">Membrane</keyword>
<keyword evidence="1" id="KW-1133">Transmembrane helix</keyword>
<reference evidence="4" key="1">
    <citation type="submission" date="2019-02" db="EMBL/GenBank/DDBJ databases">
        <title>Glaciihabitans arcticus sp. nov., a psychrotolerant bacterium isolated from polar soil.</title>
        <authorList>
            <person name="Dahal R.H."/>
        </authorList>
    </citation>
    <scope>NUCLEOTIDE SEQUENCE [LARGE SCALE GENOMIC DNA]</scope>
    <source>
        <strain evidence="4">RP-3-7</strain>
    </source>
</reference>
<dbReference type="GO" id="GO:0008237">
    <property type="term" value="F:metallopeptidase activity"/>
    <property type="evidence" value="ECO:0007669"/>
    <property type="project" value="UniProtKB-KW"/>
</dbReference>
<dbReference type="Proteomes" id="UP000294194">
    <property type="component" value="Unassembled WGS sequence"/>
</dbReference>
<feature type="transmembrane region" description="Helical" evidence="1">
    <location>
        <begin position="128"/>
        <end position="146"/>
    </location>
</feature>
<keyword evidence="3" id="KW-0482">Metalloprotease</keyword>
<protein>
    <submittedName>
        <fullName evidence="3">CPBP family intramembrane metalloprotease</fullName>
    </submittedName>
</protein>
<evidence type="ECO:0000259" key="2">
    <source>
        <dbReference type="Pfam" id="PF02517"/>
    </source>
</evidence>
<name>A0A4Q9GX85_9MICO</name>
<evidence type="ECO:0000313" key="4">
    <source>
        <dbReference type="Proteomes" id="UP000294194"/>
    </source>
</evidence>
<gene>
    <name evidence="3" type="ORF">EYE40_08050</name>
</gene>
<accession>A0A4Q9GX85</accession>
<dbReference type="GO" id="GO:0006508">
    <property type="term" value="P:proteolysis"/>
    <property type="evidence" value="ECO:0007669"/>
    <property type="project" value="UniProtKB-KW"/>
</dbReference>
<feature type="transmembrane region" description="Helical" evidence="1">
    <location>
        <begin position="166"/>
        <end position="182"/>
    </location>
</feature>
<dbReference type="GO" id="GO:0080120">
    <property type="term" value="P:CAAX-box protein maturation"/>
    <property type="evidence" value="ECO:0007669"/>
    <property type="project" value="UniProtKB-ARBA"/>
</dbReference>
<dbReference type="GO" id="GO:0004175">
    <property type="term" value="F:endopeptidase activity"/>
    <property type="evidence" value="ECO:0007669"/>
    <property type="project" value="UniProtKB-ARBA"/>
</dbReference>
<feature type="transmembrane region" description="Helical" evidence="1">
    <location>
        <begin position="85"/>
        <end position="107"/>
    </location>
</feature>
<feature type="domain" description="CAAX prenyl protease 2/Lysostaphin resistance protein A-like" evidence="2">
    <location>
        <begin position="167"/>
        <end position="258"/>
    </location>
</feature>
<organism evidence="3 4">
    <name type="scientific">Glaciihabitans arcticus</name>
    <dbReference type="NCBI Taxonomy" id="2668039"/>
    <lineage>
        <taxon>Bacteria</taxon>
        <taxon>Bacillati</taxon>
        <taxon>Actinomycetota</taxon>
        <taxon>Actinomycetes</taxon>
        <taxon>Micrococcales</taxon>
        <taxon>Microbacteriaceae</taxon>
        <taxon>Glaciihabitans</taxon>
    </lineage>
</organism>
<keyword evidence="3" id="KW-0645">Protease</keyword>
<dbReference type="InterPro" id="IPR003675">
    <property type="entry name" value="Rce1/LyrA-like_dom"/>
</dbReference>